<dbReference type="Pfam" id="PF08245">
    <property type="entry name" value="Mur_ligase_M"/>
    <property type="match status" value="1"/>
</dbReference>
<evidence type="ECO:0000259" key="15">
    <source>
        <dbReference type="PROSITE" id="PS50975"/>
    </source>
</evidence>
<dbReference type="SUPFAM" id="SSF53244">
    <property type="entry name" value="MurD-like peptide ligases, peptide-binding domain"/>
    <property type="match status" value="1"/>
</dbReference>
<sequence length="867" mass="95438">MGTDKIRILDFITYPGRNIYCHRPIMKLIVDIGEYWDIPTKDIEGFHDRLLKAFPGLRKNCCSLGYEGGFLKRLKEGTYLAHVLEHVILEMQYMLGYKVKFGKTRVLEEPSVYYLVYEFQNEVCGLECGKTAVFILNCFLNGTEPDTQFFMDYLKKISIDAELGPSTTAIVQEAKRRNIPVTRIGHESLVQLGYGKYSRIVESTLTDATSCIAADISCNKQLTKTILAENHIPVPYGKVVYSEISAVIAAKQIGLPVVLKPCDGNQGKGVVLNLDREEDIKNAFREGCKYGSGVIVEKFVRGNDYRVLVVGNKVSAVAKRLPAMVVGDGKHTVRELVDLVNLDENRGEQHEKPLTKIKIDEISIRILENENLTVDSIPEQGRVVKLRANGNLSTGGTAIDCTDQIHPENAELAVRAAKSIGIDIAGIDIVTEDISKSILDTGGVIVEVNSAPGIRMHIYPSQGTPRNVAADIVDLLFPTDESIRFPIVSVTGTNGKTTTARLIAHTLSLCDRKVGLTSTSGTFVNGKCLFKGDHSGPRSAKTLLSNKDIDCAVLETARGGIIREGLGYDLADVGIVMNIGEDHLGMDGTETLEDLAYVKSLVTEAVKENGYAVLNAEDGMTPYLAERTRANIVLFSKNNRFEKIGKEEQIRVFAQDGWIRIQEKETLISLLPAADVPITCGGKIACNIENSLAATAALYALGIPADRIAQGLRSYKQNSGRFSLYDVNNFHIMLDYGHNLPGYQEVIRACKHFQPKRLVGVIGMPGDRSDKAIRSVGALCAESFDRIYIKEDEDKRGREPLEVANLFKSAILEKNYDEEKVTVIENELEALKAAVESADAGDLIVILYEKLEPLQEYLNAIGAKPAQ</sequence>
<evidence type="ECO:0000256" key="2">
    <source>
        <dbReference type="ARBA" id="ARBA00004752"/>
    </source>
</evidence>
<accession>A0A4Z0Y0K5</accession>
<dbReference type="SUPFAM" id="SSF53623">
    <property type="entry name" value="MurD-like peptide ligases, catalytic domain"/>
    <property type="match status" value="1"/>
</dbReference>
<dbReference type="PROSITE" id="PS50975">
    <property type="entry name" value="ATP_GRASP"/>
    <property type="match status" value="1"/>
</dbReference>
<comment type="subunit">
    <text evidence="4">Homodimer.</text>
</comment>
<dbReference type="InterPro" id="IPR044019">
    <property type="entry name" value="Cyanophycin_syn_N"/>
</dbReference>
<dbReference type="NCBIfam" id="TIGR02068">
    <property type="entry name" value="cya_phycin_syn"/>
    <property type="match status" value="1"/>
</dbReference>
<protein>
    <recommendedName>
        <fullName evidence="7">Cyanophycin synthetase</fullName>
        <ecNumber evidence="6">6.3.2.29</ecNumber>
        <ecNumber evidence="5">6.3.2.30</ecNumber>
    </recommendedName>
    <alternativeName>
        <fullName evidence="11">Cyanophycin synthase</fullName>
    </alternativeName>
</protein>
<evidence type="ECO:0000256" key="13">
    <source>
        <dbReference type="ARBA" id="ARBA00048425"/>
    </source>
</evidence>
<evidence type="ECO:0000256" key="1">
    <source>
        <dbReference type="ARBA" id="ARBA00003184"/>
    </source>
</evidence>
<comment type="function">
    <text evidence="1">Catalyzes the ATP-dependent polymerization of arginine and aspartate to multi-L-arginyl-poly-L-aspartic acid (cyanophycin; a water-insoluble reserve polymer).</text>
</comment>
<comment type="pathway">
    <text evidence="2">Cell wall biogenesis; peptidoglycan biosynthesis.</text>
</comment>
<keyword evidence="10 14" id="KW-0067">ATP-binding</keyword>
<evidence type="ECO:0000256" key="11">
    <source>
        <dbReference type="ARBA" id="ARBA00031353"/>
    </source>
</evidence>
<dbReference type="InterPro" id="IPR013221">
    <property type="entry name" value="Mur_ligase_cen"/>
</dbReference>
<dbReference type="RefSeq" id="WP_135657935.1">
    <property type="nucleotide sequence ID" value="NZ_SRMQ01000002.1"/>
</dbReference>
<evidence type="ECO:0000256" key="5">
    <source>
        <dbReference type="ARBA" id="ARBA00012968"/>
    </source>
</evidence>
<comment type="caution">
    <text evidence="16">The sequence shown here is derived from an EMBL/GenBank/DDBJ whole genome shotgun (WGS) entry which is preliminary data.</text>
</comment>
<reference evidence="16 17" key="1">
    <citation type="submission" date="2019-04" db="EMBL/GenBank/DDBJ databases">
        <authorList>
            <person name="Poehlein A."/>
            <person name="Bengelsdorf F.R."/>
            <person name="Duerre P."/>
            <person name="Daniel R."/>
        </authorList>
    </citation>
    <scope>NUCLEOTIDE SEQUENCE [LARGE SCALE GENOMIC DNA]</scope>
    <source>
        <strain evidence="16 17">BS-1</strain>
    </source>
</reference>
<comment type="similarity">
    <text evidence="3">In the C-terminal section; belongs to the MurCDEF family.</text>
</comment>
<dbReference type="GO" id="GO:0071161">
    <property type="term" value="F:cyanophycin synthetase activity (L-arginine-adding)"/>
    <property type="evidence" value="ECO:0007669"/>
    <property type="project" value="UniProtKB-EC"/>
</dbReference>
<evidence type="ECO:0000256" key="12">
    <source>
        <dbReference type="ARBA" id="ARBA00048094"/>
    </source>
</evidence>
<keyword evidence="8 16" id="KW-0436">Ligase</keyword>
<dbReference type="Proteomes" id="UP000297714">
    <property type="component" value="Unassembled WGS sequence"/>
</dbReference>
<evidence type="ECO:0000256" key="8">
    <source>
        <dbReference type="ARBA" id="ARBA00022598"/>
    </source>
</evidence>
<dbReference type="PANTHER" id="PTHR23135:SF18">
    <property type="entry name" value="CYANOPHYCIN SYNTHETASE"/>
    <property type="match status" value="1"/>
</dbReference>
<dbReference type="InterPro" id="IPR011761">
    <property type="entry name" value="ATP-grasp"/>
</dbReference>
<keyword evidence="17" id="KW-1185">Reference proteome</keyword>
<dbReference type="AlphaFoldDB" id="A0A4Z0Y0K5"/>
<dbReference type="InterPro" id="IPR011810">
    <property type="entry name" value="Cya_phycin_syn"/>
</dbReference>
<dbReference type="Pfam" id="PF02875">
    <property type="entry name" value="Mur_ligase_C"/>
    <property type="match status" value="1"/>
</dbReference>
<evidence type="ECO:0000313" key="17">
    <source>
        <dbReference type="Proteomes" id="UP000297714"/>
    </source>
</evidence>
<dbReference type="GO" id="GO:0071160">
    <property type="term" value="F:cyanophycin synthetase activity (L-aspartate-adding)"/>
    <property type="evidence" value="ECO:0007669"/>
    <property type="project" value="UniProtKB-EC"/>
</dbReference>
<dbReference type="OrthoDB" id="9803907at2"/>
<comment type="catalytic activity">
    <reaction evidence="13">
        <text>[L-4-(L-arginin-2-N-yl)aspartate](n) + L-aspartate + ATP = [L-4-(L-arginin-2-N-yl)aspartate](n)-L-aspartate + ADP + phosphate + H(+)</text>
        <dbReference type="Rhea" id="RHEA:13277"/>
        <dbReference type="Rhea" id="RHEA-COMP:13728"/>
        <dbReference type="Rhea" id="RHEA-COMP:13733"/>
        <dbReference type="ChEBI" id="CHEBI:15378"/>
        <dbReference type="ChEBI" id="CHEBI:29991"/>
        <dbReference type="ChEBI" id="CHEBI:30616"/>
        <dbReference type="ChEBI" id="CHEBI:43474"/>
        <dbReference type="ChEBI" id="CHEBI:137986"/>
        <dbReference type="ChEBI" id="CHEBI:137990"/>
        <dbReference type="ChEBI" id="CHEBI:456216"/>
        <dbReference type="EC" id="6.3.2.29"/>
    </reaction>
</comment>
<proteinExistence type="inferred from homology"/>
<organism evidence="16 17">
    <name type="scientific">Caproiciproducens galactitolivorans</name>
    <dbReference type="NCBI Taxonomy" id="642589"/>
    <lineage>
        <taxon>Bacteria</taxon>
        <taxon>Bacillati</taxon>
        <taxon>Bacillota</taxon>
        <taxon>Clostridia</taxon>
        <taxon>Eubacteriales</taxon>
        <taxon>Acutalibacteraceae</taxon>
        <taxon>Caproiciproducens</taxon>
    </lineage>
</organism>
<dbReference type="InterPro" id="IPR036565">
    <property type="entry name" value="Mur-like_cat_sf"/>
</dbReference>
<dbReference type="Gene3D" id="3.90.190.20">
    <property type="entry name" value="Mur ligase, C-terminal domain"/>
    <property type="match status" value="1"/>
</dbReference>
<dbReference type="GO" id="GO:0005524">
    <property type="term" value="F:ATP binding"/>
    <property type="evidence" value="ECO:0007669"/>
    <property type="project" value="UniProtKB-UniRule"/>
</dbReference>
<evidence type="ECO:0000256" key="3">
    <source>
        <dbReference type="ARBA" id="ARBA00009060"/>
    </source>
</evidence>
<evidence type="ECO:0000256" key="4">
    <source>
        <dbReference type="ARBA" id="ARBA00011738"/>
    </source>
</evidence>
<dbReference type="InterPro" id="IPR036615">
    <property type="entry name" value="Mur_ligase_C_dom_sf"/>
</dbReference>
<dbReference type="InterPro" id="IPR004101">
    <property type="entry name" value="Mur_ligase_C"/>
</dbReference>
<dbReference type="SUPFAM" id="SSF56059">
    <property type="entry name" value="Glutathione synthetase ATP-binding domain-like"/>
    <property type="match status" value="1"/>
</dbReference>
<evidence type="ECO:0000256" key="14">
    <source>
        <dbReference type="PROSITE-ProRule" id="PRU00409"/>
    </source>
</evidence>
<dbReference type="GO" id="GO:0046872">
    <property type="term" value="F:metal ion binding"/>
    <property type="evidence" value="ECO:0007669"/>
    <property type="project" value="InterPro"/>
</dbReference>
<dbReference type="InterPro" id="IPR013651">
    <property type="entry name" value="ATP-grasp_RimK-type"/>
</dbReference>
<comment type="catalytic activity">
    <reaction evidence="12">
        <text>[L-4-(L-arginin-2-N-yl)aspartate](n)-L-aspartate + L-arginine + ATP = [L-4-(L-arginin-2-N-yl)aspartate](n+1) + ADP + phosphate + H(+)</text>
        <dbReference type="Rhea" id="RHEA:23888"/>
        <dbReference type="Rhea" id="RHEA-COMP:13732"/>
        <dbReference type="Rhea" id="RHEA-COMP:13733"/>
        <dbReference type="ChEBI" id="CHEBI:15378"/>
        <dbReference type="ChEBI" id="CHEBI:30616"/>
        <dbReference type="ChEBI" id="CHEBI:32682"/>
        <dbReference type="ChEBI" id="CHEBI:43474"/>
        <dbReference type="ChEBI" id="CHEBI:137986"/>
        <dbReference type="ChEBI" id="CHEBI:137990"/>
        <dbReference type="ChEBI" id="CHEBI:456216"/>
        <dbReference type="EC" id="6.3.2.30"/>
    </reaction>
</comment>
<evidence type="ECO:0000256" key="7">
    <source>
        <dbReference type="ARBA" id="ARBA00022036"/>
    </source>
</evidence>
<dbReference type="NCBIfam" id="NF010623">
    <property type="entry name" value="PRK14016.1"/>
    <property type="match status" value="1"/>
</dbReference>
<evidence type="ECO:0000256" key="10">
    <source>
        <dbReference type="ARBA" id="ARBA00022840"/>
    </source>
</evidence>
<dbReference type="EC" id="6.3.2.29" evidence="6"/>
<evidence type="ECO:0000256" key="9">
    <source>
        <dbReference type="ARBA" id="ARBA00022741"/>
    </source>
</evidence>
<dbReference type="EMBL" id="SRMQ01000002">
    <property type="protein sequence ID" value="TGJ77419.1"/>
    <property type="molecule type" value="Genomic_DNA"/>
</dbReference>
<dbReference type="EC" id="6.3.2.30" evidence="5"/>
<dbReference type="Gene3D" id="3.30.470.20">
    <property type="entry name" value="ATP-grasp fold, B domain"/>
    <property type="match status" value="2"/>
</dbReference>
<keyword evidence="9 14" id="KW-0547">Nucleotide-binding</keyword>
<dbReference type="PANTHER" id="PTHR23135">
    <property type="entry name" value="MUR LIGASE FAMILY MEMBER"/>
    <property type="match status" value="1"/>
</dbReference>
<evidence type="ECO:0000313" key="16">
    <source>
        <dbReference type="EMBL" id="TGJ77419.1"/>
    </source>
</evidence>
<dbReference type="Gene3D" id="3.40.1190.10">
    <property type="entry name" value="Mur-like, catalytic domain"/>
    <property type="match status" value="1"/>
</dbReference>
<evidence type="ECO:0000256" key="6">
    <source>
        <dbReference type="ARBA" id="ARBA00013005"/>
    </source>
</evidence>
<dbReference type="Pfam" id="PF08443">
    <property type="entry name" value="RimK"/>
    <property type="match status" value="2"/>
</dbReference>
<name>A0A4Z0Y0K5_9FIRM</name>
<dbReference type="Pfam" id="PF18921">
    <property type="entry name" value="Cyanophycin_syn"/>
    <property type="match status" value="1"/>
</dbReference>
<feature type="domain" description="ATP-grasp" evidence="15">
    <location>
        <begin position="224"/>
        <end position="477"/>
    </location>
</feature>
<gene>
    <name evidence="16" type="primary">cphA</name>
    <name evidence="16" type="ORF">CAGA_07890</name>
</gene>